<reference evidence="1 2" key="1">
    <citation type="journal article" date="2021" name="Elife">
        <title>Chloroplast acquisition without the gene transfer in kleptoplastic sea slugs, Plakobranchus ocellatus.</title>
        <authorList>
            <person name="Maeda T."/>
            <person name="Takahashi S."/>
            <person name="Yoshida T."/>
            <person name="Shimamura S."/>
            <person name="Takaki Y."/>
            <person name="Nagai Y."/>
            <person name="Toyoda A."/>
            <person name="Suzuki Y."/>
            <person name="Arimoto A."/>
            <person name="Ishii H."/>
            <person name="Satoh N."/>
            <person name="Nishiyama T."/>
            <person name="Hasebe M."/>
            <person name="Maruyama T."/>
            <person name="Minagawa J."/>
            <person name="Obokata J."/>
            <person name="Shigenobu S."/>
        </authorList>
    </citation>
    <scope>NUCLEOTIDE SEQUENCE [LARGE SCALE GENOMIC DNA]</scope>
</reference>
<dbReference type="Proteomes" id="UP000762676">
    <property type="component" value="Unassembled WGS sequence"/>
</dbReference>
<evidence type="ECO:0000313" key="1">
    <source>
        <dbReference type="EMBL" id="GFR72934.1"/>
    </source>
</evidence>
<sequence>MYLAFPLEGTRGIPRLVRVVCSLHHLKGTQRIPSSARVLCSQSHSEGTRRIPSSERVVCSPQRIPSAISALEVNLHLSRSNHLLIGSSLTPNMNNRSWMHPEL</sequence>
<dbReference type="EMBL" id="BMAT01000778">
    <property type="protein sequence ID" value="GFR72934.1"/>
    <property type="molecule type" value="Genomic_DNA"/>
</dbReference>
<protein>
    <submittedName>
        <fullName evidence="1">Uncharacterized protein</fullName>
    </submittedName>
</protein>
<keyword evidence="2" id="KW-1185">Reference proteome</keyword>
<proteinExistence type="predicted"/>
<name>A0AAV4FIR2_9GAST</name>
<accession>A0AAV4FIR2</accession>
<gene>
    <name evidence="1" type="ORF">ElyMa_000391800</name>
</gene>
<organism evidence="1 2">
    <name type="scientific">Elysia marginata</name>
    <dbReference type="NCBI Taxonomy" id="1093978"/>
    <lineage>
        <taxon>Eukaryota</taxon>
        <taxon>Metazoa</taxon>
        <taxon>Spiralia</taxon>
        <taxon>Lophotrochozoa</taxon>
        <taxon>Mollusca</taxon>
        <taxon>Gastropoda</taxon>
        <taxon>Heterobranchia</taxon>
        <taxon>Euthyneura</taxon>
        <taxon>Panpulmonata</taxon>
        <taxon>Sacoglossa</taxon>
        <taxon>Placobranchoidea</taxon>
        <taxon>Plakobranchidae</taxon>
        <taxon>Elysia</taxon>
    </lineage>
</organism>
<dbReference type="AlphaFoldDB" id="A0AAV4FIR2"/>
<evidence type="ECO:0000313" key="2">
    <source>
        <dbReference type="Proteomes" id="UP000762676"/>
    </source>
</evidence>
<comment type="caution">
    <text evidence="1">The sequence shown here is derived from an EMBL/GenBank/DDBJ whole genome shotgun (WGS) entry which is preliminary data.</text>
</comment>